<accession>A0ACB8RVY5</accession>
<dbReference type="Proteomes" id="UP000814033">
    <property type="component" value="Unassembled WGS sequence"/>
</dbReference>
<protein>
    <submittedName>
        <fullName evidence="1">Uncharacterized protein</fullName>
    </submittedName>
</protein>
<evidence type="ECO:0000313" key="1">
    <source>
        <dbReference type="EMBL" id="KAI0047962.1"/>
    </source>
</evidence>
<keyword evidence="2" id="KW-1185">Reference proteome</keyword>
<proteinExistence type="predicted"/>
<dbReference type="EMBL" id="MU275894">
    <property type="protein sequence ID" value="KAI0047962.1"/>
    <property type="molecule type" value="Genomic_DNA"/>
</dbReference>
<name>A0ACB8RVY5_9AGAM</name>
<feature type="non-terminal residue" evidence="1">
    <location>
        <position position="1"/>
    </location>
</feature>
<reference evidence="1" key="2">
    <citation type="journal article" date="2022" name="New Phytol.">
        <title>Evolutionary transition to the ectomycorrhizal habit in the genomes of a hyperdiverse lineage of mushroom-forming fungi.</title>
        <authorList>
            <person name="Looney B."/>
            <person name="Miyauchi S."/>
            <person name="Morin E."/>
            <person name="Drula E."/>
            <person name="Courty P.E."/>
            <person name="Kohler A."/>
            <person name="Kuo A."/>
            <person name="LaButti K."/>
            <person name="Pangilinan J."/>
            <person name="Lipzen A."/>
            <person name="Riley R."/>
            <person name="Andreopoulos W."/>
            <person name="He G."/>
            <person name="Johnson J."/>
            <person name="Nolan M."/>
            <person name="Tritt A."/>
            <person name="Barry K.W."/>
            <person name="Grigoriev I.V."/>
            <person name="Nagy L.G."/>
            <person name="Hibbett D."/>
            <person name="Henrissat B."/>
            <person name="Matheny P.B."/>
            <person name="Labbe J."/>
            <person name="Martin F.M."/>
        </authorList>
    </citation>
    <scope>NUCLEOTIDE SEQUENCE</scope>
    <source>
        <strain evidence="1">FP105234-sp</strain>
    </source>
</reference>
<reference evidence="1" key="1">
    <citation type="submission" date="2021-02" db="EMBL/GenBank/DDBJ databases">
        <authorList>
            <consortium name="DOE Joint Genome Institute"/>
            <person name="Ahrendt S."/>
            <person name="Looney B.P."/>
            <person name="Miyauchi S."/>
            <person name="Morin E."/>
            <person name="Drula E."/>
            <person name="Courty P.E."/>
            <person name="Chicoki N."/>
            <person name="Fauchery L."/>
            <person name="Kohler A."/>
            <person name="Kuo A."/>
            <person name="Labutti K."/>
            <person name="Pangilinan J."/>
            <person name="Lipzen A."/>
            <person name="Riley R."/>
            <person name="Andreopoulos W."/>
            <person name="He G."/>
            <person name="Johnson J."/>
            <person name="Barry K.W."/>
            <person name="Grigoriev I.V."/>
            <person name="Nagy L."/>
            <person name="Hibbett D."/>
            <person name="Henrissat B."/>
            <person name="Matheny P.B."/>
            <person name="Labbe J."/>
            <person name="Martin F."/>
        </authorList>
    </citation>
    <scope>NUCLEOTIDE SEQUENCE</scope>
    <source>
        <strain evidence="1">FP105234-sp</strain>
    </source>
</reference>
<comment type="caution">
    <text evidence="1">The sequence shown here is derived from an EMBL/GenBank/DDBJ whole genome shotgun (WGS) entry which is preliminary data.</text>
</comment>
<evidence type="ECO:0000313" key="2">
    <source>
        <dbReference type="Proteomes" id="UP000814033"/>
    </source>
</evidence>
<sequence>SFAILAVVATVALAQTNPLIPSGISQSCTSFLQTLNTDSTLAACTAPLISASAQYGPSSNATGTPSAASISSTLATLCGAASACTDSSLRTLLGNFYAQCEPELTSAQNADVLRTYDVLYVFSPLKAAVCSKSDSGTYCATATGTNGTAARIADPANSLYTTIGGPAKRDTSQVALIPNVTTYRDNNLVFLFLKPSLPSAELCTTCTREILAAYTSWESTVPYAPGLPSSPLLGGQSDLITGVQNTCGPSFLSGSVQAAGGLSGGVAGSTGAAPRSFDGPVALVGSVLAAVAVGVFTSL</sequence>
<gene>
    <name evidence="1" type="ORF">FA95DRAFT_1558491</name>
</gene>
<organism evidence="1 2">
    <name type="scientific">Auriscalpium vulgare</name>
    <dbReference type="NCBI Taxonomy" id="40419"/>
    <lineage>
        <taxon>Eukaryota</taxon>
        <taxon>Fungi</taxon>
        <taxon>Dikarya</taxon>
        <taxon>Basidiomycota</taxon>
        <taxon>Agaricomycotina</taxon>
        <taxon>Agaricomycetes</taxon>
        <taxon>Russulales</taxon>
        <taxon>Auriscalpiaceae</taxon>
        <taxon>Auriscalpium</taxon>
    </lineage>
</organism>